<dbReference type="GO" id="GO:0016567">
    <property type="term" value="P:protein ubiquitination"/>
    <property type="evidence" value="ECO:0007669"/>
    <property type="project" value="InterPro"/>
</dbReference>
<evidence type="ECO:0000256" key="3">
    <source>
        <dbReference type="ARBA" id="ARBA00022833"/>
    </source>
</evidence>
<dbReference type="InterPro" id="IPR001293">
    <property type="entry name" value="Znf_TRAF"/>
</dbReference>
<keyword evidence="3 4" id="KW-0862">Zinc</keyword>
<sequence>MSQSGFSPDLFIEAVDADFLCSICYGVFNQPVTCQDGHSFCKECIERWQLSHSRCPVDRSVLDRSLIRNLAVEGAIGRRTIRCPSTTTLPGGCTWTGPTVSLENHLPQCDMKTVECTFKGRGCILRAYQRELAAHLLVCPHRTVKCRACDVDIPFADLESHDELCVGKLVSCPNDCGIQVERCKMLSHLAFVCEKEGRPCPLYAVGCTKVHSLAEVDSPGHLKLLLEARVSGACGGSNAALGGISLAGSWRIEGDVTLPICSPLFDGHAAFVRLEISNGITVKICLESKLNLSCFGVCLRCCFRCGVDKIKFNTPDALTCQASVGCVEIQNACPEDVFQRIVRNSNPVFLDFMLTLSV</sequence>
<feature type="domain" description="TRAF-type" evidence="6">
    <location>
        <begin position="105"/>
        <end position="159"/>
    </location>
</feature>
<dbReference type="PANTHER" id="PTHR10131:SF94">
    <property type="entry name" value="TNF RECEPTOR-ASSOCIATED FACTOR 4"/>
    <property type="match status" value="1"/>
</dbReference>
<feature type="domain" description="TRAF-type" evidence="6">
    <location>
        <begin position="160"/>
        <end position="208"/>
    </location>
</feature>
<evidence type="ECO:0000256" key="1">
    <source>
        <dbReference type="ARBA" id="ARBA00022723"/>
    </source>
</evidence>
<dbReference type="SUPFAM" id="SSF49599">
    <property type="entry name" value="TRAF domain-like"/>
    <property type="match status" value="2"/>
</dbReference>
<dbReference type="EMBL" id="MU827793">
    <property type="protein sequence ID" value="KAJ7330225.1"/>
    <property type="molecule type" value="Genomic_DNA"/>
</dbReference>
<dbReference type="Gene3D" id="3.30.40.10">
    <property type="entry name" value="Zinc/RING finger domain, C3HC4 (zinc finger)"/>
    <property type="match status" value="3"/>
</dbReference>
<proteinExistence type="predicted"/>
<evidence type="ECO:0000259" key="6">
    <source>
        <dbReference type="PROSITE" id="PS50145"/>
    </source>
</evidence>
<dbReference type="PROSITE" id="PS50089">
    <property type="entry name" value="ZF_RING_2"/>
    <property type="match status" value="1"/>
</dbReference>
<evidence type="ECO:0000259" key="5">
    <source>
        <dbReference type="PROSITE" id="PS50089"/>
    </source>
</evidence>
<comment type="caution">
    <text evidence="7">The sequence shown here is derived from an EMBL/GenBank/DDBJ whole genome shotgun (WGS) entry which is preliminary data.</text>
</comment>
<dbReference type="SUPFAM" id="SSF57850">
    <property type="entry name" value="RING/U-box"/>
    <property type="match status" value="1"/>
</dbReference>
<dbReference type="SMART" id="SM00184">
    <property type="entry name" value="RING"/>
    <property type="match status" value="1"/>
</dbReference>
<keyword evidence="1 4" id="KW-0479">Metal-binding</keyword>
<dbReference type="Pfam" id="PF13923">
    <property type="entry name" value="zf-C3HC4_2"/>
    <property type="match status" value="1"/>
</dbReference>
<organism evidence="7 8">
    <name type="scientific">Desmophyllum pertusum</name>
    <dbReference type="NCBI Taxonomy" id="174260"/>
    <lineage>
        <taxon>Eukaryota</taxon>
        <taxon>Metazoa</taxon>
        <taxon>Cnidaria</taxon>
        <taxon>Anthozoa</taxon>
        <taxon>Hexacorallia</taxon>
        <taxon>Scleractinia</taxon>
        <taxon>Caryophylliina</taxon>
        <taxon>Caryophylliidae</taxon>
        <taxon>Desmophyllum</taxon>
    </lineage>
</organism>
<feature type="zinc finger region" description="TRAF-type" evidence="4">
    <location>
        <begin position="105"/>
        <end position="159"/>
    </location>
</feature>
<evidence type="ECO:0000256" key="2">
    <source>
        <dbReference type="ARBA" id="ARBA00022771"/>
    </source>
</evidence>
<dbReference type="SMART" id="SM00504">
    <property type="entry name" value="Ubox"/>
    <property type="match status" value="1"/>
</dbReference>
<name>A0A9X0CFX3_9CNID</name>
<evidence type="ECO:0000256" key="4">
    <source>
        <dbReference type="PROSITE-ProRule" id="PRU00207"/>
    </source>
</evidence>
<dbReference type="InterPro" id="IPR013083">
    <property type="entry name" value="Znf_RING/FYVE/PHD"/>
</dbReference>
<protein>
    <submittedName>
        <fullName evidence="7">Uncharacterized protein</fullName>
    </submittedName>
</protein>
<dbReference type="GO" id="GO:0004842">
    <property type="term" value="F:ubiquitin-protein transferase activity"/>
    <property type="evidence" value="ECO:0007669"/>
    <property type="project" value="InterPro"/>
</dbReference>
<dbReference type="PROSITE" id="PS50145">
    <property type="entry name" value="ZF_TRAF"/>
    <property type="match status" value="2"/>
</dbReference>
<dbReference type="InterPro" id="IPR003613">
    <property type="entry name" value="Ubox_domain"/>
</dbReference>
<dbReference type="OrthoDB" id="5946831at2759"/>
<keyword evidence="8" id="KW-1185">Reference proteome</keyword>
<gene>
    <name evidence="7" type="ORF">OS493_022748</name>
</gene>
<keyword evidence="2 4" id="KW-0863">Zinc-finger</keyword>
<feature type="zinc finger region" description="TRAF-type" evidence="4">
    <location>
        <begin position="160"/>
        <end position="208"/>
    </location>
</feature>
<dbReference type="GO" id="GO:0008270">
    <property type="term" value="F:zinc ion binding"/>
    <property type="evidence" value="ECO:0007669"/>
    <property type="project" value="UniProtKB-KW"/>
</dbReference>
<dbReference type="Pfam" id="PF02176">
    <property type="entry name" value="zf-TRAF"/>
    <property type="match status" value="1"/>
</dbReference>
<evidence type="ECO:0000313" key="8">
    <source>
        <dbReference type="Proteomes" id="UP001163046"/>
    </source>
</evidence>
<feature type="domain" description="RING-type" evidence="5">
    <location>
        <begin position="21"/>
        <end position="59"/>
    </location>
</feature>
<dbReference type="InterPro" id="IPR001841">
    <property type="entry name" value="Znf_RING"/>
</dbReference>
<dbReference type="PANTHER" id="PTHR10131">
    <property type="entry name" value="TNF RECEPTOR ASSOCIATED FACTOR"/>
    <property type="match status" value="1"/>
</dbReference>
<dbReference type="Proteomes" id="UP001163046">
    <property type="component" value="Unassembled WGS sequence"/>
</dbReference>
<evidence type="ECO:0000313" key="7">
    <source>
        <dbReference type="EMBL" id="KAJ7330225.1"/>
    </source>
</evidence>
<reference evidence="7" key="1">
    <citation type="submission" date="2023-01" db="EMBL/GenBank/DDBJ databases">
        <title>Genome assembly of the deep-sea coral Lophelia pertusa.</title>
        <authorList>
            <person name="Herrera S."/>
            <person name="Cordes E."/>
        </authorList>
    </citation>
    <scope>NUCLEOTIDE SEQUENCE</scope>
    <source>
        <strain evidence="7">USNM1676648</strain>
        <tissue evidence="7">Polyp</tissue>
    </source>
</reference>
<accession>A0A9X0CFX3</accession>
<dbReference type="AlphaFoldDB" id="A0A9X0CFX3"/>